<evidence type="ECO:0000313" key="3">
    <source>
        <dbReference type="Proteomes" id="UP000799757"/>
    </source>
</evidence>
<dbReference type="InterPro" id="IPR000719">
    <property type="entry name" value="Prot_kinase_dom"/>
</dbReference>
<proteinExistence type="predicted"/>
<dbReference type="EMBL" id="MU002276">
    <property type="protein sequence ID" value="KAF2787819.1"/>
    <property type="molecule type" value="Genomic_DNA"/>
</dbReference>
<protein>
    <recommendedName>
        <fullName evidence="1">Protein kinase domain-containing protein</fullName>
    </recommendedName>
</protein>
<dbReference type="OrthoDB" id="5979581at2759"/>
<keyword evidence="3" id="KW-1185">Reference proteome</keyword>
<name>A0A6A6WUP0_9PLEO</name>
<gene>
    <name evidence="2" type="ORF">K505DRAFT_367024</name>
</gene>
<accession>A0A6A6WUP0</accession>
<organism evidence="2 3">
    <name type="scientific">Melanomma pulvis-pyrius CBS 109.77</name>
    <dbReference type="NCBI Taxonomy" id="1314802"/>
    <lineage>
        <taxon>Eukaryota</taxon>
        <taxon>Fungi</taxon>
        <taxon>Dikarya</taxon>
        <taxon>Ascomycota</taxon>
        <taxon>Pezizomycotina</taxon>
        <taxon>Dothideomycetes</taxon>
        <taxon>Pleosporomycetidae</taxon>
        <taxon>Pleosporales</taxon>
        <taxon>Melanommataceae</taxon>
        <taxon>Melanomma</taxon>
    </lineage>
</organism>
<dbReference type="PROSITE" id="PS50011">
    <property type="entry name" value="PROTEIN_KINASE_DOM"/>
    <property type="match status" value="1"/>
</dbReference>
<dbReference type="SMART" id="SM00220">
    <property type="entry name" value="S_TKc"/>
    <property type="match status" value="1"/>
</dbReference>
<sequence>MALRIGQVLHGARWNYRLVESLSYPTSNSHVFKAEIIPPVQSKLLEKWAVIKTTSEEELQRTLKREYDCYMNPAIHSSWNFRTMYDTIKMQGSSAYESPDYLAFEWFDCTLKDVSSESHKRNPVLHKSISKAVLGALADLKSQRLVHTDIQSDNILISGLNTPCPVVKLGGLGLTKPEGFSEFPVQPYAVRAPEVWSGLGCFHRSDMWAFAATLFDWISPRVFGTGDMPPHHWPQAWSMAKLERLFPDSVTEHPTDPNYQIVEAQLTCFANGCYSQKGSFY</sequence>
<dbReference type="GO" id="GO:0005524">
    <property type="term" value="F:ATP binding"/>
    <property type="evidence" value="ECO:0007669"/>
    <property type="project" value="InterPro"/>
</dbReference>
<dbReference type="Pfam" id="PF00069">
    <property type="entry name" value="Pkinase"/>
    <property type="match status" value="1"/>
</dbReference>
<feature type="domain" description="Protein kinase" evidence="1">
    <location>
        <begin position="1"/>
        <end position="281"/>
    </location>
</feature>
<evidence type="ECO:0000313" key="2">
    <source>
        <dbReference type="EMBL" id="KAF2787819.1"/>
    </source>
</evidence>
<dbReference type="PANTHER" id="PTHR24359">
    <property type="entry name" value="SERINE/THREONINE-PROTEIN KINASE SBK1"/>
    <property type="match status" value="1"/>
</dbReference>
<dbReference type="Proteomes" id="UP000799757">
    <property type="component" value="Unassembled WGS sequence"/>
</dbReference>
<dbReference type="GO" id="GO:0004674">
    <property type="term" value="F:protein serine/threonine kinase activity"/>
    <property type="evidence" value="ECO:0007669"/>
    <property type="project" value="TreeGrafter"/>
</dbReference>
<reference evidence="2" key="1">
    <citation type="journal article" date="2020" name="Stud. Mycol.">
        <title>101 Dothideomycetes genomes: a test case for predicting lifestyles and emergence of pathogens.</title>
        <authorList>
            <person name="Haridas S."/>
            <person name="Albert R."/>
            <person name="Binder M."/>
            <person name="Bloem J."/>
            <person name="Labutti K."/>
            <person name="Salamov A."/>
            <person name="Andreopoulos B."/>
            <person name="Baker S."/>
            <person name="Barry K."/>
            <person name="Bills G."/>
            <person name="Bluhm B."/>
            <person name="Cannon C."/>
            <person name="Castanera R."/>
            <person name="Culley D."/>
            <person name="Daum C."/>
            <person name="Ezra D."/>
            <person name="Gonzalez J."/>
            <person name="Henrissat B."/>
            <person name="Kuo A."/>
            <person name="Liang C."/>
            <person name="Lipzen A."/>
            <person name="Lutzoni F."/>
            <person name="Magnuson J."/>
            <person name="Mondo S."/>
            <person name="Nolan M."/>
            <person name="Ohm R."/>
            <person name="Pangilinan J."/>
            <person name="Park H.-J."/>
            <person name="Ramirez L."/>
            <person name="Alfaro M."/>
            <person name="Sun H."/>
            <person name="Tritt A."/>
            <person name="Yoshinaga Y."/>
            <person name="Zwiers L.-H."/>
            <person name="Turgeon B."/>
            <person name="Goodwin S."/>
            <person name="Spatafora J."/>
            <person name="Crous P."/>
            <person name="Grigoriev I."/>
        </authorList>
    </citation>
    <scope>NUCLEOTIDE SEQUENCE</scope>
    <source>
        <strain evidence="2">CBS 109.77</strain>
    </source>
</reference>
<evidence type="ECO:0000259" key="1">
    <source>
        <dbReference type="PROSITE" id="PS50011"/>
    </source>
</evidence>
<dbReference type="InterPro" id="IPR011009">
    <property type="entry name" value="Kinase-like_dom_sf"/>
</dbReference>
<dbReference type="SUPFAM" id="SSF56112">
    <property type="entry name" value="Protein kinase-like (PK-like)"/>
    <property type="match status" value="1"/>
</dbReference>
<dbReference type="AlphaFoldDB" id="A0A6A6WUP0"/>
<dbReference type="Gene3D" id="1.10.510.10">
    <property type="entry name" value="Transferase(Phosphotransferase) domain 1"/>
    <property type="match status" value="1"/>
</dbReference>
<dbReference type="PANTHER" id="PTHR24359:SF1">
    <property type="entry name" value="INHIBITOR OF NUCLEAR FACTOR KAPPA-B KINASE EPSILON SUBUNIT HOMOLOG 1-RELATED"/>
    <property type="match status" value="1"/>
</dbReference>